<dbReference type="Pfam" id="PF00082">
    <property type="entry name" value="Peptidase_S8"/>
    <property type="match status" value="1"/>
</dbReference>
<dbReference type="GO" id="GO:0006508">
    <property type="term" value="P:proteolysis"/>
    <property type="evidence" value="ECO:0007669"/>
    <property type="project" value="UniProtKB-KW"/>
</dbReference>
<feature type="domain" description="Peptidase S8/S53" evidence="5">
    <location>
        <begin position="15"/>
        <end position="135"/>
    </location>
</feature>
<keyword evidence="6" id="KW-0378">Hydrolase</keyword>
<dbReference type="Proteomes" id="UP000236291">
    <property type="component" value="Unassembled WGS sequence"/>
</dbReference>
<name>A0A2K3K7U8_TRIPR</name>
<dbReference type="Gene3D" id="3.40.50.200">
    <property type="entry name" value="Peptidase S8/S53 domain"/>
    <property type="match status" value="1"/>
</dbReference>
<comment type="similarity">
    <text evidence="2 4">Belongs to the peptidase S8 family.</text>
</comment>
<comment type="subcellular location">
    <subcellularLocation>
        <location evidence="1">Secreted</location>
    </subcellularLocation>
</comment>
<dbReference type="InterPro" id="IPR000209">
    <property type="entry name" value="Peptidase_S8/S53_dom"/>
</dbReference>
<sequence>SCNKKIIGARFYAHGDDSARDISGHGTHTSSIAGGSEVKGVSFDGLAKGTARGAVPFSRIAAYKICNIGDIFTCTSDAMLAAFDDAIADGVDVITVSMGIHESNEFVNDPIAIGSFHAMEKGILTTQSAGNNGPKPSSIT</sequence>
<dbReference type="GO" id="GO:0005576">
    <property type="term" value="C:extracellular region"/>
    <property type="evidence" value="ECO:0007669"/>
    <property type="project" value="UniProtKB-SubCell"/>
</dbReference>
<feature type="non-terminal residue" evidence="6">
    <location>
        <position position="1"/>
    </location>
</feature>
<dbReference type="EMBL" id="ASHM01147070">
    <property type="protein sequence ID" value="PNX62346.1"/>
    <property type="molecule type" value="Genomic_DNA"/>
</dbReference>
<reference evidence="6 7" key="2">
    <citation type="journal article" date="2017" name="Front. Plant Sci.">
        <title>Gene Classification and Mining of Molecular Markers Useful in Red Clover (Trifolium pratense) Breeding.</title>
        <authorList>
            <person name="Istvanek J."/>
            <person name="Dluhosova J."/>
            <person name="Dluhos P."/>
            <person name="Patkova L."/>
            <person name="Nedelnik J."/>
            <person name="Repkova J."/>
        </authorList>
    </citation>
    <scope>NUCLEOTIDE SEQUENCE [LARGE SCALE GENOMIC DNA]</scope>
    <source>
        <strain evidence="7">cv. Tatra</strain>
        <tissue evidence="6">Young leaves</tissue>
    </source>
</reference>
<dbReference type="PROSITE" id="PS51892">
    <property type="entry name" value="SUBTILASE"/>
    <property type="match status" value="1"/>
</dbReference>
<organism evidence="6 7">
    <name type="scientific">Trifolium pratense</name>
    <name type="common">Red clover</name>
    <dbReference type="NCBI Taxonomy" id="57577"/>
    <lineage>
        <taxon>Eukaryota</taxon>
        <taxon>Viridiplantae</taxon>
        <taxon>Streptophyta</taxon>
        <taxon>Embryophyta</taxon>
        <taxon>Tracheophyta</taxon>
        <taxon>Spermatophyta</taxon>
        <taxon>Magnoliopsida</taxon>
        <taxon>eudicotyledons</taxon>
        <taxon>Gunneridae</taxon>
        <taxon>Pentapetalae</taxon>
        <taxon>rosids</taxon>
        <taxon>fabids</taxon>
        <taxon>Fabales</taxon>
        <taxon>Fabaceae</taxon>
        <taxon>Papilionoideae</taxon>
        <taxon>50 kb inversion clade</taxon>
        <taxon>NPAAA clade</taxon>
        <taxon>Hologalegina</taxon>
        <taxon>IRL clade</taxon>
        <taxon>Trifolieae</taxon>
        <taxon>Trifolium</taxon>
    </lineage>
</organism>
<evidence type="ECO:0000256" key="4">
    <source>
        <dbReference type="PROSITE-ProRule" id="PRU01240"/>
    </source>
</evidence>
<evidence type="ECO:0000259" key="5">
    <source>
        <dbReference type="Pfam" id="PF00082"/>
    </source>
</evidence>
<evidence type="ECO:0000256" key="3">
    <source>
        <dbReference type="ARBA" id="ARBA00022729"/>
    </source>
</evidence>
<gene>
    <name evidence="6" type="ORF">L195_g061100</name>
</gene>
<evidence type="ECO:0000256" key="1">
    <source>
        <dbReference type="ARBA" id="ARBA00004613"/>
    </source>
</evidence>
<proteinExistence type="inferred from homology"/>
<evidence type="ECO:0000313" key="6">
    <source>
        <dbReference type="EMBL" id="PNX62346.1"/>
    </source>
</evidence>
<evidence type="ECO:0000313" key="7">
    <source>
        <dbReference type="Proteomes" id="UP000236291"/>
    </source>
</evidence>
<dbReference type="InterPro" id="IPR036852">
    <property type="entry name" value="Peptidase_S8/S53_dom_sf"/>
</dbReference>
<feature type="non-terminal residue" evidence="6">
    <location>
        <position position="140"/>
    </location>
</feature>
<dbReference type="PANTHER" id="PTHR10795">
    <property type="entry name" value="PROPROTEIN CONVERTASE SUBTILISIN/KEXIN"/>
    <property type="match status" value="1"/>
</dbReference>
<comment type="caution">
    <text evidence="6">The sequence shown here is derived from an EMBL/GenBank/DDBJ whole genome shotgun (WGS) entry which is preliminary data.</text>
</comment>
<dbReference type="InterPro" id="IPR045051">
    <property type="entry name" value="SBT"/>
</dbReference>
<reference evidence="6 7" key="1">
    <citation type="journal article" date="2014" name="Am. J. Bot.">
        <title>Genome assembly and annotation for red clover (Trifolium pratense; Fabaceae).</title>
        <authorList>
            <person name="Istvanek J."/>
            <person name="Jaros M."/>
            <person name="Krenek A."/>
            <person name="Repkova J."/>
        </authorList>
    </citation>
    <scope>NUCLEOTIDE SEQUENCE [LARGE SCALE GENOMIC DNA]</scope>
    <source>
        <strain evidence="7">cv. Tatra</strain>
        <tissue evidence="6">Young leaves</tissue>
    </source>
</reference>
<dbReference type="STRING" id="57577.A0A2K3K7U8"/>
<dbReference type="SUPFAM" id="SSF52743">
    <property type="entry name" value="Subtilisin-like"/>
    <property type="match status" value="1"/>
</dbReference>
<keyword evidence="6" id="KW-0645">Protease</keyword>
<dbReference type="GO" id="GO:0004252">
    <property type="term" value="F:serine-type endopeptidase activity"/>
    <property type="evidence" value="ECO:0007669"/>
    <property type="project" value="InterPro"/>
</dbReference>
<accession>A0A2K3K7U8</accession>
<keyword evidence="3" id="KW-0732">Signal</keyword>
<dbReference type="AlphaFoldDB" id="A0A2K3K7U8"/>
<evidence type="ECO:0000256" key="2">
    <source>
        <dbReference type="ARBA" id="ARBA00011073"/>
    </source>
</evidence>
<comment type="caution">
    <text evidence="4">Lacks conserved residue(s) required for the propagation of feature annotation.</text>
</comment>
<protein>
    <submittedName>
        <fullName evidence="6">Subtilisin-like serine protease</fullName>
    </submittedName>
</protein>